<evidence type="ECO:0008006" key="4">
    <source>
        <dbReference type="Google" id="ProtNLM"/>
    </source>
</evidence>
<evidence type="ECO:0000313" key="2">
    <source>
        <dbReference type="EMBL" id="EEI63000.1"/>
    </source>
</evidence>
<comment type="caution">
    <text evidence="2">The sequence shown here is derived from an EMBL/GenBank/DDBJ whole genome shotgun (WGS) entry which is preliminary data.</text>
</comment>
<protein>
    <recommendedName>
        <fullName evidence="4">CsbD-like protein</fullName>
    </recommendedName>
</protein>
<accession>A0ABP2DY88</accession>
<feature type="region of interest" description="Disordered" evidence="1">
    <location>
        <begin position="23"/>
        <end position="50"/>
    </location>
</feature>
<name>A0ABP2DY88_9CORY</name>
<sequence>MGVAFLVLQKIAGAFKKGTERIESDGEGMRRQAVGDALAEAEDEKKPHRV</sequence>
<reference evidence="2 3" key="1">
    <citation type="submission" date="2009-01" db="EMBL/GenBank/DDBJ databases">
        <authorList>
            <person name="Qin X."/>
            <person name="Bachman B."/>
            <person name="Battles P."/>
            <person name="Bell A."/>
            <person name="Bess C."/>
            <person name="Bickham C."/>
            <person name="Chaboub L."/>
            <person name="Chen D."/>
            <person name="Coyle M."/>
            <person name="Deiros D.R."/>
            <person name="Dinh H."/>
            <person name="Forbes L."/>
            <person name="Fowler G."/>
            <person name="Francisco L."/>
            <person name="Fu Q."/>
            <person name="Gubbala S."/>
            <person name="Hale W."/>
            <person name="Han Y."/>
            <person name="Hemphill L."/>
            <person name="Highlander S.K."/>
            <person name="Hirani K."/>
            <person name="Hogues M."/>
            <person name="Jackson L."/>
            <person name="Jakkamsetti A."/>
            <person name="Javaid M."/>
            <person name="Jiang H."/>
            <person name="Korchina V."/>
            <person name="Kovar C."/>
            <person name="Lara F."/>
            <person name="Lee S."/>
            <person name="Mata R."/>
            <person name="Mathew T."/>
            <person name="Moen C."/>
            <person name="Morales K."/>
            <person name="Munidasa M."/>
            <person name="Nazareth L."/>
            <person name="Ngo R."/>
            <person name="Nguyen L."/>
            <person name="Okwuonu G."/>
            <person name="Ongeri F."/>
            <person name="Patil S."/>
            <person name="Petrosino J."/>
            <person name="Pham C."/>
            <person name="Pham P."/>
            <person name="Pu L.-L."/>
            <person name="Puazo M."/>
            <person name="Raj R."/>
            <person name="Reid J."/>
            <person name="Rouhana J."/>
            <person name="Saada N."/>
            <person name="Shang Y."/>
            <person name="Simmons D."/>
            <person name="Thornton R."/>
            <person name="Warren J."/>
            <person name="Weissenberger G."/>
            <person name="Zhang J."/>
            <person name="Zhang L."/>
            <person name="Zhou C."/>
            <person name="Zhu D."/>
            <person name="Muzny D."/>
            <person name="Worley K."/>
            <person name="Gibbs R."/>
        </authorList>
    </citation>
    <scope>NUCLEOTIDE SEQUENCE [LARGE SCALE GENOMIC DNA]</scope>
    <source>
        <strain evidence="2 3">ATCC 51866</strain>
    </source>
</reference>
<gene>
    <name evidence="2" type="ORF">HMPREF0293_1518</name>
</gene>
<evidence type="ECO:0000313" key="3">
    <source>
        <dbReference type="Proteomes" id="UP000006237"/>
    </source>
</evidence>
<dbReference type="EMBL" id="ACHF01000036">
    <property type="protein sequence ID" value="EEI63000.1"/>
    <property type="molecule type" value="Genomic_DNA"/>
</dbReference>
<organism evidence="2 3">
    <name type="scientific">Corynebacterium glucuronolyticum ATCC 51866</name>
    <dbReference type="NCBI Taxonomy" id="548478"/>
    <lineage>
        <taxon>Bacteria</taxon>
        <taxon>Bacillati</taxon>
        <taxon>Actinomycetota</taxon>
        <taxon>Actinomycetes</taxon>
        <taxon>Mycobacteriales</taxon>
        <taxon>Corynebacteriaceae</taxon>
        <taxon>Corynebacterium</taxon>
    </lineage>
</organism>
<dbReference type="Proteomes" id="UP000006237">
    <property type="component" value="Unassembled WGS sequence"/>
</dbReference>
<proteinExistence type="predicted"/>
<keyword evidence="3" id="KW-1185">Reference proteome</keyword>
<evidence type="ECO:0000256" key="1">
    <source>
        <dbReference type="SAM" id="MobiDB-lite"/>
    </source>
</evidence>